<organism evidence="6 7">
    <name type="scientific">Kiloniella spongiae</name>
    <dbReference type="NCBI Taxonomy" id="1489064"/>
    <lineage>
        <taxon>Bacteria</taxon>
        <taxon>Pseudomonadati</taxon>
        <taxon>Pseudomonadota</taxon>
        <taxon>Alphaproteobacteria</taxon>
        <taxon>Rhodospirillales</taxon>
        <taxon>Kiloniellaceae</taxon>
        <taxon>Kiloniella</taxon>
    </lineage>
</organism>
<sequence length="330" mass="36456">MFLTSILLALITQYANATGFQRIFVTDPYDKTIEVGVWYPSDSVSPNAANTPFRQALALDNPVKSGSYPLILFSHGYGGWMGGHASTALALAEAGYIVAAPTHTGNNYEDESYPPQRWMLDRPRHMKQTIDHLLNNWIGMENIDPTRIGMFGFSAGGYTALVSSGAVPNIQKLLTHCQKHPSEIACKLGANNEIAIAELAKQPSNAWNHDLRISATVVIAPGFGFAFDQASLEKVTLPLQLWSGTKDLNVPTKTNADVIFQSLPKPAEYHLIKDAGHFAFLSPCNPALQQQNPRVWNMVCVDAPTFDREEFQKEFNKEVINFFNKSLTAK</sequence>
<reference evidence="6 7" key="1">
    <citation type="submission" date="2015-03" db="EMBL/GenBank/DDBJ databases">
        <title>Genome Sequence of Kiloniella spongiae MEBiC09566, isolated from a marine sponge.</title>
        <authorList>
            <person name="Shao Z."/>
            <person name="Wang L."/>
            <person name="Li X."/>
        </authorList>
    </citation>
    <scope>NUCLEOTIDE SEQUENCE [LARGE SCALE GENOMIC DNA]</scope>
    <source>
        <strain evidence="6 7">MEBiC09566</strain>
    </source>
</reference>
<gene>
    <name evidence="6" type="ORF">WH96_08595</name>
</gene>
<keyword evidence="3" id="KW-0443">Lipid metabolism</keyword>
<dbReference type="GO" id="GO:0016042">
    <property type="term" value="P:lipid catabolic process"/>
    <property type="evidence" value="ECO:0007669"/>
    <property type="project" value="UniProtKB-KW"/>
</dbReference>
<dbReference type="PATRIC" id="fig|1489064.4.peg.2987"/>
<evidence type="ECO:0000313" key="7">
    <source>
        <dbReference type="Proteomes" id="UP000035444"/>
    </source>
</evidence>
<evidence type="ECO:0000259" key="5">
    <source>
        <dbReference type="Pfam" id="PF20434"/>
    </source>
</evidence>
<dbReference type="OrthoDB" id="9814760at2"/>
<dbReference type="SUPFAM" id="SSF53474">
    <property type="entry name" value="alpha/beta-Hydrolases"/>
    <property type="match status" value="1"/>
</dbReference>
<keyword evidence="4" id="KW-0732">Signal</keyword>
<keyword evidence="2" id="KW-0442">Lipid degradation</keyword>
<dbReference type="InterPro" id="IPR049492">
    <property type="entry name" value="BD-FAE-like_dom"/>
</dbReference>
<evidence type="ECO:0000313" key="6">
    <source>
        <dbReference type="EMBL" id="KLN61202.1"/>
    </source>
</evidence>
<feature type="domain" description="BD-FAE-like" evidence="5">
    <location>
        <begin position="63"/>
        <end position="180"/>
    </location>
</feature>
<dbReference type="InterPro" id="IPR016986">
    <property type="entry name" value="UCP031982_abhydr"/>
</dbReference>
<comment type="caution">
    <text evidence="6">The sequence shown here is derived from an EMBL/GenBank/DDBJ whole genome shotgun (WGS) entry which is preliminary data.</text>
</comment>
<dbReference type="PANTHER" id="PTHR10272">
    <property type="entry name" value="PLATELET-ACTIVATING FACTOR ACETYLHYDROLASE"/>
    <property type="match status" value="1"/>
</dbReference>
<dbReference type="STRING" id="1489064.WH96_08595"/>
<evidence type="ECO:0000256" key="4">
    <source>
        <dbReference type="SAM" id="SignalP"/>
    </source>
</evidence>
<protein>
    <recommendedName>
        <fullName evidence="5">BD-FAE-like domain-containing protein</fullName>
    </recommendedName>
</protein>
<evidence type="ECO:0000256" key="3">
    <source>
        <dbReference type="ARBA" id="ARBA00023098"/>
    </source>
</evidence>
<dbReference type="Pfam" id="PF20434">
    <property type="entry name" value="BD-FAE"/>
    <property type="match status" value="1"/>
</dbReference>
<feature type="signal peptide" evidence="4">
    <location>
        <begin position="1"/>
        <end position="17"/>
    </location>
</feature>
<dbReference type="PANTHER" id="PTHR10272:SF0">
    <property type="entry name" value="PLATELET-ACTIVATING FACTOR ACETYLHYDROLASE"/>
    <property type="match status" value="1"/>
</dbReference>
<dbReference type="Proteomes" id="UP000035444">
    <property type="component" value="Unassembled WGS sequence"/>
</dbReference>
<accession>A0A0H2MKC1</accession>
<dbReference type="EMBL" id="LAQL01000005">
    <property type="protein sequence ID" value="KLN61202.1"/>
    <property type="molecule type" value="Genomic_DNA"/>
</dbReference>
<name>A0A0H2MKC1_9PROT</name>
<dbReference type="InterPro" id="IPR029058">
    <property type="entry name" value="AB_hydrolase_fold"/>
</dbReference>
<proteinExistence type="predicted"/>
<dbReference type="AlphaFoldDB" id="A0A0H2MKC1"/>
<evidence type="ECO:0000256" key="2">
    <source>
        <dbReference type="ARBA" id="ARBA00022963"/>
    </source>
</evidence>
<dbReference type="Gene3D" id="3.40.50.1820">
    <property type="entry name" value="alpha/beta hydrolase"/>
    <property type="match status" value="1"/>
</dbReference>
<keyword evidence="1" id="KW-0378">Hydrolase</keyword>
<dbReference type="GO" id="GO:0003847">
    <property type="term" value="F:1-alkyl-2-acetylglycerophosphocholine esterase activity"/>
    <property type="evidence" value="ECO:0007669"/>
    <property type="project" value="TreeGrafter"/>
</dbReference>
<keyword evidence="7" id="KW-1185">Reference proteome</keyword>
<evidence type="ECO:0000256" key="1">
    <source>
        <dbReference type="ARBA" id="ARBA00022801"/>
    </source>
</evidence>
<dbReference type="PIRSF" id="PIRSF031982">
    <property type="entry name" value="UCP031982_abhydr"/>
    <property type="match status" value="1"/>
</dbReference>
<feature type="chain" id="PRO_5002597600" description="BD-FAE-like domain-containing protein" evidence="4">
    <location>
        <begin position="18"/>
        <end position="330"/>
    </location>
</feature>